<keyword evidence="4" id="KW-0804">Transcription</keyword>
<organism evidence="8 9">
    <name type="scientific">Virgisporangium aliadipatigenens</name>
    <dbReference type="NCBI Taxonomy" id="741659"/>
    <lineage>
        <taxon>Bacteria</taxon>
        <taxon>Bacillati</taxon>
        <taxon>Actinomycetota</taxon>
        <taxon>Actinomycetes</taxon>
        <taxon>Micromonosporales</taxon>
        <taxon>Micromonosporaceae</taxon>
        <taxon>Virgisporangium</taxon>
    </lineage>
</organism>
<dbReference type="Pfam" id="PF13424">
    <property type="entry name" value="TPR_12"/>
    <property type="match status" value="2"/>
</dbReference>
<dbReference type="Pfam" id="PF03704">
    <property type="entry name" value="BTAD"/>
    <property type="match status" value="1"/>
</dbReference>
<dbReference type="PROSITE" id="PS51755">
    <property type="entry name" value="OMPR_PHOB"/>
    <property type="match status" value="1"/>
</dbReference>
<dbReference type="InterPro" id="IPR011990">
    <property type="entry name" value="TPR-like_helical_dom_sf"/>
</dbReference>
<evidence type="ECO:0000313" key="9">
    <source>
        <dbReference type="Proteomes" id="UP000619260"/>
    </source>
</evidence>
<feature type="domain" description="OmpR/PhoB-type" evidence="7">
    <location>
        <begin position="1"/>
        <end position="104"/>
    </location>
</feature>
<dbReference type="Gene3D" id="1.25.40.10">
    <property type="entry name" value="Tetratricopeptide repeat domain"/>
    <property type="match status" value="3"/>
</dbReference>
<comment type="similarity">
    <text evidence="1">Belongs to the AfsR/DnrI/RedD regulatory family.</text>
</comment>
<gene>
    <name evidence="8" type="ORF">Val02_56340</name>
</gene>
<keyword evidence="2" id="KW-0805">Transcription regulation</keyword>
<dbReference type="GO" id="GO:0003677">
    <property type="term" value="F:DNA binding"/>
    <property type="evidence" value="ECO:0007669"/>
    <property type="project" value="UniProtKB-UniRule"/>
</dbReference>
<name>A0A8J4DTA9_9ACTN</name>
<dbReference type="SMART" id="SM00028">
    <property type="entry name" value="TPR"/>
    <property type="match status" value="6"/>
</dbReference>
<dbReference type="EMBL" id="BOPF01000022">
    <property type="protein sequence ID" value="GIJ48748.1"/>
    <property type="molecule type" value="Genomic_DNA"/>
</dbReference>
<dbReference type="InterPro" id="IPR027417">
    <property type="entry name" value="P-loop_NTPase"/>
</dbReference>
<reference evidence="8" key="1">
    <citation type="submission" date="2021-01" db="EMBL/GenBank/DDBJ databases">
        <title>Whole genome shotgun sequence of Virgisporangium aliadipatigenens NBRC 105644.</title>
        <authorList>
            <person name="Komaki H."/>
            <person name="Tamura T."/>
        </authorList>
    </citation>
    <scope>NUCLEOTIDE SEQUENCE</scope>
    <source>
        <strain evidence="8">NBRC 105644</strain>
    </source>
</reference>
<dbReference type="PRINTS" id="PR00364">
    <property type="entry name" value="DISEASERSIST"/>
</dbReference>
<evidence type="ECO:0000313" key="8">
    <source>
        <dbReference type="EMBL" id="GIJ48748.1"/>
    </source>
</evidence>
<dbReference type="Gene3D" id="3.40.50.300">
    <property type="entry name" value="P-loop containing nucleotide triphosphate hydrolases"/>
    <property type="match status" value="1"/>
</dbReference>
<evidence type="ECO:0000256" key="2">
    <source>
        <dbReference type="ARBA" id="ARBA00023015"/>
    </source>
</evidence>
<keyword evidence="9" id="KW-1185">Reference proteome</keyword>
<dbReference type="Pfam" id="PF00486">
    <property type="entry name" value="Trans_reg_C"/>
    <property type="match status" value="1"/>
</dbReference>
<dbReference type="SMART" id="SM00382">
    <property type="entry name" value="AAA"/>
    <property type="match status" value="1"/>
</dbReference>
<protein>
    <submittedName>
        <fullName evidence="8">SARP family transcriptional regulator</fullName>
    </submittedName>
</protein>
<dbReference type="GO" id="GO:0006355">
    <property type="term" value="P:regulation of DNA-templated transcription"/>
    <property type="evidence" value="ECO:0007669"/>
    <property type="project" value="InterPro"/>
</dbReference>
<dbReference type="GO" id="GO:0043531">
    <property type="term" value="F:ADP binding"/>
    <property type="evidence" value="ECO:0007669"/>
    <property type="project" value="InterPro"/>
</dbReference>
<evidence type="ECO:0000256" key="1">
    <source>
        <dbReference type="ARBA" id="ARBA00005820"/>
    </source>
</evidence>
<dbReference type="SUPFAM" id="SSF48452">
    <property type="entry name" value="TPR-like"/>
    <property type="match status" value="3"/>
</dbReference>
<dbReference type="SMART" id="SM00862">
    <property type="entry name" value="Trans_reg_C"/>
    <property type="match status" value="1"/>
</dbReference>
<evidence type="ECO:0000256" key="3">
    <source>
        <dbReference type="ARBA" id="ARBA00023125"/>
    </source>
</evidence>
<dbReference type="Pfam" id="PF00931">
    <property type="entry name" value="NB-ARC"/>
    <property type="match status" value="1"/>
</dbReference>
<dbReference type="InterPro" id="IPR051677">
    <property type="entry name" value="AfsR-DnrI-RedD_regulator"/>
</dbReference>
<dbReference type="InterPro" id="IPR001867">
    <property type="entry name" value="OmpR/PhoB-type_DNA-bd"/>
</dbReference>
<dbReference type="InterPro" id="IPR036388">
    <property type="entry name" value="WH-like_DNA-bd_sf"/>
</dbReference>
<evidence type="ECO:0000256" key="4">
    <source>
        <dbReference type="ARBA" id="ARBA00023163"/>
    </source>
</evidence>
<proteinExistence type="inferred from homology"/>
<dbReference type="AlphaFoldDB" id="A0A8J4DTA9"/>
<keyword evidence="3 5" id="KW-0238">DNA-binding</keyword>
<dbReference type="GO" id="GO:0000160">
    <property type="term" value="P:phosphorelay signal transduction system"/>
    <property type="evidence" value="ECO:0007669"/>
    <property type="project" value="InterPro"/>
</dbReference>
<dbReference type="InterPro" id="IPR016032">
    <property type="entry name" value="Sig_transdc_resp-reg_C-effctor"/>
</dbReference>
<comment type="caution">
    <text evidence="8">The sequence shown here is derived from an EMBL/GenBank/DDBJ whole genome shotgun (WGS) entry which is preliminary data.</text>
</comment>
<dbReference type="SUPFAM" id="SSF46894">
    <property type="entry name" value="C-terminal effector domain of the bipartite response regulators"/>
    <property type="match status" value="1"/>
</dbReference>
<evidence type="ECO:0000259" key="7">
    <source>
        <dbReference type="PROSITE" id="PS51755"/>
    </source>
</evidence>
<dbReference type="PANTHER" id="PTHR35807:SF1">
    <property type="entry name" value="TRANSCRIPTIONAL REGULATOR REDD"/>
    <property type="match status" value="1"/>
</dbReference>
<keyword evidence="6" id="KW-0175">Coiled coil</keyword>
<evidence type="ECO:0000256" key="6">
    <source>
        <dbReference type="SAM" id="Coils"/>
    </source>
</evidence>
<feature type="coiled-coil region" evidence="6">
    <location>
        <begin position="931"/>
        <end position="958"/>
    </location>
</feature>
<accession>A0A8J4DTA9</accession>
<feature type="DNA-binding region" description="OmpR/PhoB-type" evidence="5">
    <location>
        <begin position="1"/>
        <end position="104"/>
    </location>
</feature>
<dbReference type="PANTHER" id="PTHR35807">
    <property type="entry name" value="TRANSCRIPTIONAL REGULATOR REDD-RELATED"/>
    <property type="match status" value="1"/>
</dbReference>
<dbReference type="SMART" id="SM01043">
    <property type="entry name" value="BTAD"/>
    <property type="match status" value="1"/>
</dbReference>
<dbReference type="InterPro" id="IPR019734">
    <property type="entry name" value="TPR_rpt"/>
</dbReference>
<dbReference type="InterPro" id="IPR002182">
    <property type="entry name" value="NB-ARC"/>
</dbReference>
<dbReference type="Gene3D" id="1.10.10.10">
    <property type="entry name" value="Winged helix-like DNA-binding domain superfamily/Winged helix DNA-binding domain"/>
    <property type="match status" value="1"/>
</dbReference>
<dbReference type="InterPro" id="IPR005158">
    <property type="entry name" value="BTAD"/>
</dbReference>
<dbReference type="CDD" id="cd15831">
    <property type="entry name" value="BTAD"/>
    <property type="match status" value="1"/>
</dbReference>
<dbReference type="Proteomes" id="UP000619260">
    <property type="component" value="Unassembled WGS sequence"/>
</dbReference>
<dbReference type="SUPFAM" id="SSF52540">
    <property type="entry name" value="P-loop containing nucleoside triphosphate hydrolases"/>
    <property type="match status" value="1"/>
</dbReference>
<dbReference type="InterPro" id="IPR003593">
    <property type="entry name" value="AAA+_ATPase"/>
</dbReference>
<evidence type="ECO:0000256" key="5">
    <source>
        <dbReference type="PROSITE-ProRule" id="PRU01091"/>
    </source>
</evidence>
<sequence>MGGSGVSEFRLLGDLQLLVADRPVDLGPRKQRTVLAALLLDAGRPVPADTLVDRVWGEAPPAEARNVLYTYITRVRRIIAAASPATDAPAVALTRRPGGYLLDGVAGRVDLHRLRDLADRARRAQPGDPQRLTLLREAVDLWRGEPLAGLPGEWAARIREGLTRQLLGVLADWAAAELDAGNPARVTDRLSRALDQYPLAEPLIAHLMRALHADGRRSEALEQYARSRRRISDELGVEPGAELRALHAEFLRETGPSVPQPRAPEQAENPGALGCQLPADLPDLTGFEPEIAQATTALADGSTPVVVLSGPGGVGKTSLSVHLAHQLRKSYPDGQVFVSLGGRDGSGETLGWVLRALGVAGPQQPTSDAERLARYRQEISTRRVLIVLDDAAGAGEIRPLVPATPGSALIVTSRARLTTIPGAEQIELGVFSRDESMTLLRRIVGAARVDAEPGAIFTLAAICGDLPLALRIVGARLAARPHWTMARMTERMADERRRLDEMTADGLAVRVSVAVGYRALDDAAKRMFRLLGHLGSPDFAEWLAAAVADTSVGAAEDLLEQLVDARLVDVVEDPVLGLFRYRMHDLVRLFAQERADAEETEPQLRDAATRGLSAAIALVERQAVQLPFAVPRLYRLRPPPMPVDPSIVDGAGGPGWLDAESRTLVAAVERAAALGMDDVASVLADGLVFASFGLRNDFEGWNRAHAAALGAARKAGNRDAEAVIECGIGFLRYKEDRFAEAEEHFSAAVALFGEAGNDHGTAAARSGLGTVLREVGHHRRAIPLLTLALEAFTRFGDTDGAAHACYGLGFAHRELGNDDAAVAQLERAAGLYRSLGHWRGEAIAIRGIGLVHRARGELDAAATYGETAHAMVRRQDDPLLNCYTTQSLAKLWIRRSDPDRAAAPLAHARRVCLERNDRFGAALVRRTLGEMHLAAGRLDEARRELERALREWRALDHDLNRARTLRDLGAVHARAGNCDAAHAAWRNALPVFALFGTREAGEMDEWRARWGCDCAPATVAGSAPLRT</sequence>